<proteinExistence type="predicted"/>
<evidence type="ECO:0000313" key="1">
    <source>
        <dbReference type="EMBL" id="MEZ8082822.1"/>
    </source>
</evidence>
<protein>
    <submittedName>
        <fullName evidence="1">Uncharacterized protein</fullName>
    </submittedName>
</protein>
<reference evidence="1 2" key="1">
    <citation type="submission" date="2024-06" db="EMBL/GenBank/DDBJ databases">
        <authorList>
            <person name="Steensen K."/>
            <person name="Seneca J."/>
            <person name="Bartlau N."/>
            <person name="Yu A.X."/>
            <person name="Polz M.F."/>
        </authorList>
    </citation>
    <scope>NUCLEOTIDE SEQUENCE [LARGE SCALE GENOMIC DNA]</scope>
    <source>
        <strain evidence="1 2">1F260</strain>
    </source>
</reference>
<name>A0ABV4L530_9GAMM</name>
<sequence length="162" mass="18813">MSVSISKTYATILLILSVFGWGTAGHLMLSEKKQQYDNLSAHMTFNYVKTTVWYHSRGKLIELRGMLNGEETDDVVIKRRVRNMLMHRTSVYIREFNRMKTPVPNLGDVYESLFDFESFLVDVYQVALDTDISVDRRINIITDIMEAYQNKAADELLTKMDD</sequence>
<comment type="caution">
    <text evidence="1">The sequence shown here is derived from an EMBL/GenBank/DDBJ whole genome shotgun (WGS) entry which is preliminary data.</text>
</comment>
<evidence type="ECO:0000313" key="2">
    <source>
        <dbReference type="Proteomes" id="UP001569154"/>
    </source>
</evidence>
<dbReference type="EMBL" id="JBGONM010000044">
    <property type="protein sequence ID" value="MEZ8082822.1"/>
    <property type="molecule type" value="Genomic_DNA"/>
</dbReference>
<keyword evidence="2" id="KW-1185">Reference proteome</keyword>
<gene>
    <name evidence="1" type="ORF">ACED35_17025</name>
</gene>
<dbReference type="RefSeq" id="WP_371734956.1">
    <property type="nucleotide sequence ID" value="NZ_JBGONM010000044.1"/>
</dbReference>
<accession>A0ABV4L530</accession>
<organism evidence="1 2">
    <name type="scientific">Enterovibrio norvegicus</name>
    <dbReference type="NCBI Taxonomy" id="188144"/>
    <lineage>
        <taxon>Bacteria</taxon>
        <taxon>Pseudomonadati</taxon>
        <taxon>Pseudomonadota</taxon>
        <taxon>Gammaproteobacteria</taxon>
        <taxon>Vibrionales</taxon>
        <taxon>Vibrionaceae</taxon>
        <taxon>Enterovibrio</taxon>
    </lineage>
</organism>
<dbReference type="Proteomes" id="UP001569154">
    <property type="component" value="Unassembled WGS sequence"/>
</dbReference>